<dbReference type="Gene3D" id="3.40.50.300">
    <property type="entry name" value="P-loop containing nucleotide triphosphate hydrolases"/>
    <property type="match status" value="1"/>
</dbReference>
<evidence type="ECO:0000256" key="4">
    <source>
        <dbReference type="ARBA" id="ARBA00022840"/>
    </source>
</evidence>
<evidence type="ECO:0000256" key="6">
    <source>
        <dbReference type="ARBA" id="ARBA00048178"/>
    </source>
</evidence>
<accession>A0ABV5XSR9</accession>
<evidence type="ECO:0000256" key="2">
    <source>
        <dbReference type="ARBA" id="ARBA00011963"/>
    </source>
</evidence>
<sequence>MLGRYVDGLSEYRLLDADIVKVPLIERALADGIYDDLLSRRLDDGYPIAPMELAALVHRESADLIDIIRRDCLGRRENVIIEGTLSWPGQVEVIYDELAAAGYSEIRVLGVEVERETAHRQALSRWWEGRRAWCAGEDALGGRFTPPYAIDDGYSSGAVSLCARHALGILDRARGGDVDAVEVKILSPAGLGRYDVVRAGVYPESLDS</sequence>
<dbReference type="InterPro" id="IPR010488">
    <property type="entry name" value="Zeta_toxin_domain"/>
</dbReference>
<organism evidence="8 9">
    <name type="scientific">Rhodococcus baikonurensis</name>
    <dbReference type="NCBI Taxonomy" id="172041"/>
    <lineage>
        <taxon>Bacteria</taxon>
        <taxon>Bacillati</taxon>
        <taxon>Actinomycetota</taxon>
        <taxon>Actinomycetes</taxon>
        <taxon>Mycobacteriales</taxon>
        <taxon>Nocardiaceae</taxon>
        <taxon>Rhodococcus</taxon>
        <taxon>Rhodococcus erythropolis group</taxon>
    </lineage>
</organism>
<dbReference type="EMBL" id="JBHMAS010000090">
    <property type="protein sequence ID" value="MFB9784652.1"/>
    <property type="molecule type" value="Genomic_DNA"/>
</dbReference>
<dbReference type="EC" id="2.7.1.176" evidence="2"/>
<gene>
    <name evidence="8" type="ORF">ACFFQ6_33665</name>
</gene>
<comment type="caution">
    <text evidence="8">The sequence shown here is derived from an EMBL/GenBank/DDBJ whole genome shotgun (WGS) entry which is preliminary data.</text>
</comment>
<evidence type="ECO:0000256" key="5">
    <source>
        <dbReference type="ARBA" id="ARBA00032897"/>
    </source>
</evidence>
<keyword evidence="4" id="KW-0067">ATP-binding</keyword>
<dbReference type="RefSeq" id="WP_157770424.1">
    <property type="nucleotide sequence ID" value="NZ_JBEUOO010000048.1"/>
</dbReference>
<evidence type="ECO:0000313" key="8">
    <source>
        <dbReference type="EMBL" id="MFB9784652.1"/>
    </source>
</evidence>
<keyword evidence="9" id="KW-1185">Reference proteome</keyword>
<dbReference type="Proteomes" id="UP001589587">
    <property type="component" value="Unassembled WGS sequence"/>
</dbReference>
<comment type="catalytic activity">
    <reaction evidence="6">
        <text>UDP-N-acetyl-alpha-D-glucosamine + ATP = UDP-N-acetyl-alpha-D-glucosamine 3'-phosphate + ADP + H(+)</text>
        <dbReference type="Rhea" id="RHEA:32671"/>
        <dbReference type="ChEBI" id="CHEBI:15378"/>
        <dbReference type="ChEBI" id="CHEBI:30616"/>
        <dbReference type="ChEBI" id="CHEBI:57705"/>
        <dbReference type="ChEBI" id="CHEBI:64353"/>
        <dbReference type="ChEBI" id="CHEBI:456216"/>
        <dbReference type="EC" id="2.7.1.176"/>
    </reaction>
</comment>
<evidence type="ECO:0000313" key="9">
    <source>
        <dbReference type="Proteomes" id="UP001589587"/>
    </source>
</evidence>
<reference evidence="8 9" key="1">
    <citation type="submission" date="2024-09" db="EMBL/GenBank/DDBJ databases">
        <authorList>
            <person name="Sun Q."/>
            <person name="Mori K."/>
        </authorList>
    </citation>
    <scope>NUCLEOTIDE SEQUENCE [LARGE SCALE GENOMIC DNA]</scope>
    <source>
        <strain evidence="8 9">JCM 11411</strain>
    </source>
</reference>
<feature type="domain" description="Zeta toxin" evidence="7">
    <location>
        <begin position="53"/>
        <end position="168"/>
    </location>
</feature>
<keyword evidence="3" id="KW-0547">Nucleotide-binding</keyword>
<dbReference type="InterPro" id="IPR027417">
    <property type="entry name" value="P-loop_NTPase"/>
</dbReference>
<comment type="similarity">
    <text evidence="1">Belongs to the zeta toxin family.</text>
</comment>
<name>A0ABV5XSR9_9NOCA</name>
<evidence type="ECO:0000259" key="7">
    <source>
        <dbReference type="Pfam" id="PF06414"/>
    </source>
</evidence>
<evidence type="ECO:0000256" key="3">
    <source>
        <dbReference type="ARBA" id="ARBA00022741"/>
    </source>
</evidence>
<dbReference type="GeneID" id="93806638"/>
<protein>
    <recommendedName>
        <fullName evidence="5">UDP-N-acetylglucosamine kinase</fullName>
        <ecNumber evidence="2">2.7.1.176</ecNumber>
    </recommendedName>
    <alternativeName>
        <fullName evidence="5">UDP-N-acetylglucosamine kinase</fullName>
    </alternativeName>
</protein>
<dbReference type="Pfam" id="PF06414">
    <property type="entry name" value="Zeta_toxin"/>
    <property type="match status" value="1"/>
</dbReference>
<proteinExistence type="inferred from homology"/>
<evidence type="ECO:0000256" key="1">
    <source>
        <dbReference type="ARBA" id="ARBA00009104"/>
    </source>
</evidence>